<proteinExistence type="evidence at transcript level"/>
<accession>Q9U601</accession>
<dbReference type="EMBL" id="AJ250043">
    <property type="protein sequence ID" value="CAB58174.1"/>
    <property type="molecule type" value="mRNA"/>
</dbReference>
<name>Q9U601_ANISI</name>
<protein>
    <submittedName>
        <fullName evidence="1">Uncharacterized protein IAA99-ASL3-15A</fullName>
    </submittedName>
</protein>
<organism evidence="1">
    <name type="scientific">Anisakis simplex</name>
    <name type="common">Herring worm</name>
    <dbReference type="NCBI Taxonomy" id="6269"/>
    <lineage>
        <taxon>Eukaryota</taxon>
        <taxon>Metazoa</taxon>
        <taxon>Ecdysozoa</taxon>
        <taxon>Nematoda</taxon>
        <taxon>Chromadorea</taxon>
        <taxon>Rhabditida</taxon>
        <taxon>Spirurina</taxon>
        <taxon>Ascaridomorpha</taxon>
        <taxon>Ascaridoidea</taxon>
        <taxon>Anisakidae</taxon>
        <taxon>Anisakis</taxon>
        <taxon>Anisakis simplex complex</taxon>
    </lineage>
</organism>
<dbReference type="AlphaFoldDB" id="Q9U601"/>
<evidence type="ECO:0000313" key="1">
    <source>
        <dbReference type="EMBL" id="CAB58174.1"/>
    </source>
</evidence>
<reference evidence="1" key="1">
    <citation type="submission" date="1999-10" db="EMBL/GenBank/DDBJ databases">
        <title>Anisakis simplex for a 12 kD protein.</title>
        <authorList>
            <person name="Arrieta I."/>
            <person name="Del Barrio M."/>
            <person name="Vidarte L."/>
            <person name="Del Pozo V."/>
            <person name="Pastor C."/>
            <person name="Gonzalez-Cabrero J."/>
            <person name="Cardaba B."/>
            <person name="Rojo M."/>
            <person name="Minguez A."/>
            <person name="Corteano I."/>
            <person name="Gallardo S."/>
            <person name="Aceituno E."/>
            <person name="Palomino P."/>
            <person name="Lahoz C."/>
        </authorList>
    </citation>
    <scope>NUCLEOTIDE SEQUENCE</scope>
</reference>
<sequence>MRHELVPNSARGAVIGMKNSTVIVALLVVLLIAIISAENALDDIINTGIRHKRQIYNGYFPGYYGGYGGYGGYGYGYRRHIMASWEAECGEDRFVGELGLRSIV</sequence>
<gene>
    <name evidence="1" type="primary">IAA99-ASL3-15A</name>
</gene>